<evidence type="ECO:0000256" key="1">
    <source>
        <dbReference type="SAM" id="MobiDB-lite"/>
    </source>
</evidence>
<dbReference type="AlphaFoldDB" id="A0A6J7AKY0"/>
<accession>A0A6J7AKY0</accession>
<feature type="compositionally biased region" description="Polar residues" evidence="1">
    <location>
        <begin position="50"/>
        <end position="68"/>
    </location>
</feature>
<protein>
    <submittedName>
        <fullName evidence="2">Unannotated protein</fullName>
    </submittedName>
</protein>
<sequence>MKASETSSGVAANSGSLEPIMRFVQSKILERSSSGMPIISAMAWSGSSLESSVTKSQPPVSHTLSTMTRVRFSR</sequence>
<organism evidence="2">
    <name type="scientific">freshwater metagenome</name>
    <dbReference type="NCBI Taxonomy" id="449393"/>
    <lineage>
        <taxon>unclassified sequences</taxon>
        <taxon>metagenomes</taxon>
        <taxon>ecological metagenomes</taxon>
    </lineage>
</organism>
<reference evidence="2" key="1">
    <citation type="submission" date="2020-05" db="EMBL/GenBank/DDBJ databases">
        <authorList>
            <person name="Chiriac C."/>
            <person name="Salcher M."/>
            <person name="Ghai R."/>
            <person name="Kavagutti S V."/>
        </authorList>
    </citation>
    <scope>NUCLEOTIDE SEQUENCE</scope>
</reference>
<proteinExistence type="predicted"/>
<feature type="region of interest" description="Disordered" evidence="1">
    <location>
        <begin position="50"/>
        <end position="74"/>
    </location>
</feature>
<evidence type="ECO:0000313" key="2">
    <source>
        <dbReference type="EMBL" id="CAB4833532.1"/>
    </source>
</evidence>
<gene>
    <name evidence="2" type="ORF">UFOPK3139_01827</name>
</gene>
<dbReference type="EMBL" id="CAFABA010000078">
    <property type="protein sequence ID" value="CAB4833532.1"/>
    <property type="molecule type" value="Genomic_DNA"/>
</dbReference>
<name>A0A6J7AKY0_9ZZZZ</name>